<gene>
    <name evidence="1" type="ORF">F969_00637</name>
</gene>
<name>N8WZR7_9GAMM</name>
<dbReference type="EMBL" id="APPE01000031">
    <property type="protein sequence ID" value="ENV00405.1"/>
    <property type="molecule type" value="Genomic_DNA"/>
</dbReference>
<dbReference type="HOGENOM" id="CLU_1881270_0_0_6"/>
<keyword evidence="2" id="KW-1185">Reference proteome</keyword>
<reference evidence="1 2" key="1">
    <citation type="submission" date="2013-02" db="EMBL/GenBank/DDBJ databases">
        <title>The Genome Sequence of Acinetobacter sp. NIPH 899.</title>
        <authorList>
            <consortium name="The Broad Institute Genome Sequencing Platform"/>
            <consortium name="The Broad Institute Genome Sequencing Center for Infectious Disease"/>
            <person name="Cerqueira G."/>
            <person name="Feldgarden M."/>
            <person name="Courvalin P."/>
            <person name="Perichon B."/>
            <person name="Grillot-Courvalin C."/>
            <person name="Clermont D."/>
            <person name="Rocha E."/>
            <person name="Yoon E.-J."/>
            <person name="Nemec A."/>
            <person name="Walker B."/>
            <person name="Young S.K."/>
            <person name="Zeng Q."/>
            <person name="Gargeya S."/>
            <person name="Fitzgerald M."/>
            <person name="Haas B."/>
            <person name="Abouelleil A."/>
            <person name="Alvarado L."/>
            <person name="Arachchi H.M."/>
            <person name="Berlin A.M."/>
            <person name="Chapman S.B."/>
            <person name="Dewar J."/>
            <person name="Goldberg J."/>
            <person name="Griggs A."/>
            <person name="Gujja S."/>
            <person name="Hansen M."/>
            <person name="Howarth C."/>
            <person name="Imamovic A."/>
            <person name="Larimer J."/>
            <person name="McCowan C."/>
            <person name="Murphy C."/>
            <person name="Neiman D."/>
            <person name="Pearson M."/>
            <person name="Priest M."/>
            <person name="Roberts A."/>
            <person name="Saif S."/>
            <person name="Shea T."/>
            <person name="Sisk P."/>
            <person name="Sykes S."/>
            <person name="Wortman J."/>
            <person name="Nusbaum C."/>
            <person name="Birren B."/>
        </authorList>
    </citation>
    <scope>NUCLEOTIDE SEQUENCE [LARGE SCALE GENOMIC DNA]</scope>
    <source>
        <strain evidence="1 2">NIPH 899</strain>
    </source>
</reference>
<dbReference type="AlphaFoldDB" id="N8WZR7"/>
<evidence type="ECO:0000313" key="2">
    <source>
        <dbReference type="Proteomes" id="UP000013070"/>
    </source>
</evidence>
<dbReference type="eggNOG" id="ENOG5031RGS">
    <property type="taxonomic scope" value="Bacteria"/>
</dbReference>
<organism evidence="1 2">
    <name type="scientific">Acinetobacter variabilis</name>
    <dbReference type="NCBI Taxonomy" id="70346"/>
    <lineage>
        <taxon>Bacteria</taxon>
        <taxon>Pseudomonadati</taxon>
        <taxon>Pseudomonadota</taxon>
        <taxon>Gammaproteobacteria</taxon>
        <taxon>Moraxellales</taxon>
        <taxon>Moraxellaceae</taxon>
        <taxon>Acinetobacter</taxon>
    </lineage>
</organism>
<proteinExistence type="predicted"/>
<dbReference type="PATRIC" id="fig|1217710.3.peg.601"/>
<sequence length="129" mass="15470">MSSKKLWCVAIRFEYDSPYKQSPAVSKEVAEQAVARYRKMNHAMFHSEVIADSYDEWYQVQQWHGTRKEHIRKMFYTQDWFSQPMFQVFSLDRVDQVFSYGDLVICYKQGSTPLITKDINEAKRFYEVV</sequence>
<protein>
    <submittedName>
        <fullName evidence="1">Uncharacterized protein</fullName>
    </submittedName>
</protein>
<evidence type="ECO:0000313" key="1">
    <source>
        <dbReference type="EMBL" id="ENV00405.1"/>
    </source>
</evidence>
<dbReference type="RefSeq" id="WP_004780906.1">
    <property type="nucleotide sequence ID" value="NZ_KB849398.1"/>
</dbReference>
<accession>N8WZR7</accession>
<comment type="caution">
    <text evidence="1">The sequence shown here is derived from an EMBL/GenBank/DDBJ whole genome shotgun (WGS) entry which is preliminary data.</text>
</comment>
<dbReference type="Proteomes" id="UP000013070">
    <property type="component" value="Unassembled WGS sequence"/>
</dbReference>